<name>A0ACB8SCS1_9AGAM</name>
<sequence>MACNPSPTETLYETLTSTTTVIFFTESVETLAPTPSTVISVSCLSSVSDVCAASTTTTEVTSIPGAVTVVQVPVTQVNVIAQAIPTATLFASCTSASSLPPSTVASSTSPSSPTPSPPDSLSASGFIPTTTTPPPTVVTQQTATTLDNGLVSSVGVTFTSQPSASLVYLTSSPPASHPSVVSQQTGPSGNLAPILGGVVGGFVFLIALVLLIWIIYRRSLRRRHFEDEDSPSYSYPVTRDRDRRRELELANEPKPYEYGLVGHSSSYASVLTPPSTPPASASLNHYSRESTMLHMRADSTTPLMSTPSLGPGPSSPPPERLSPSSSSLLLARQRRASHMEAPLGHLSPSVTSAASTRRHSASSVARLSGSLQPATPSDYLGQGTDSGGSPSPSSQMMLLPLTPESSDPPVGQRAIAPTSMYRRTSDTPRTPPRAGPSYASFNLIDTDAAPPMPKRSSRRIRQDSSSSSDVFHNDGGRVPNDRVVVVDESPPPTYAS</sequence>
<keyword evidence="2" id="KW-1185">Reference proteome</keyword>
<dbReference type="EMBL" id="MU275838">
    <property type="protein sequence ID" value="KAI0053952.1"/>
    <property type="molecule type" value="Genomic_DNA"/>
</dbReference>
<dbReference type="Proteomes" id="UP000814033">
    <property type="component" value="Unassembled WGS sequence"/>
</dbReference>
<reference evidence="1" key="1">
    <citation type="submission" date="2021-02" db="EMBL/GenBank/DDBJ databases">
        <authorList>
            <consortium name="DOE Joint Genome Institute"/>
            <person name="Ahrendt S."/>
            <person name="Looney B.P."/>
            <person name="Miyauchi S."/>
            <person name="Morin E."/>
            <person name="Drula E."/>
            <person name="Courty P.E."/>
            <person name="Chicoki N."/>
            <person name="Fauchery L."/>
            <person name="Kohler A."/>
            <person name="Kuo A."/>
            <person name="Labutti K."/>
            <person name="Pangilinan J."/>
            <person name="Lipzen A."/>
            <person name="Riley R."/>
            <person name="Andreopoulos W."/>
            <person name="He G."/>
            <person name="Johnson J."/>
            <person name="Barry K.W."/>
            <person name="Grigoriev I.V."/>
            <person name="Nagy L."/>
            <person name="Hibbett D."/>
            <person name="Henrissat B."/>
            <person name="Matheny P.B."/>
            <person name="Labbe J."/>
            <person name="Martin F."/>
        </authorList>
    </citation>
    <scope>NUCLEOTIDE SEQUENCE</scope>
    <source>
        <strain evidence="1">FP105234-sp</strain>
    </source>
</reference>
<accession>A0ACB8SCS1</accession>
<gene>
    <name evidence="1" type="ORF">FA95DRAFT_1600465</name>
</gene>
<evidence type="ECO:0000313" key="2">
    <source>
        <dbReference type="Proteomes" id="UP000814033"/>
    </source>
</evidence>
<reference evidence="1" key="2">
    <citation type="journal article" date="2022" name="New Phytol.">
        <title>Evolutionary transition to the ectomycorrhizal habit in the genomes of a hyperdiverse lineage of mushroom-forming fungi.</title>
        <authorList>
            <person name="Looney B."/>
            <person name="Miyauchi S."/>
            <person name="Morin E."/>
            <person name="Drula E."/>
            <person name="Courty P.E."/>
            <person name="Kohler A."/>
            <person name="Kuo A."/>
            <person name="LaButti K."/>
            <person name="Pangilinan J."/>
            <person name="Lipzen A."/>
            <person name="Riley R."/>
            <person name="Andreopoulos W."/>
            <person name="He G."/>
            <person name="Johnson J."/>
            <person name="Nolan M."/>
            <person name="Tritt A."/>
            <person name="Barry K.W."/>
            <person name="Grigoriev I.V."/>
            <person name="Nagy L.G."/>
            <person name="Hibbett D."/>
            <person name="Henrissat B."/>
            <person name="Matheny P.B."/>
            <person name="Labbe J."/>
            <person name="Martin F.M."/>
        </authorList>
    </citation>
    <scope>NUCLEOTIDE SEQUENCE</scope>
    <source>
        <strain evidence="1">FP105234-sp</strain>
    </source>
</reference>
<proteinExistence type="predicted"/>
<organism evidence="1 2">
    <name type="scientific">Auriscalpium vulgare</name>
    <dbReference type="NCBI Taxonomy" id="40419"/>
    <lineage>
        <taxon>Eukaryota</taxon>
        <taxon>Fungi</taxon>
        <taxon>Dikarya</taxon>
        <taxon>Basidiomycota</taxon>
        <taxon>Agaricomycotina</taxon>
        <taxon>Agaricomycetes</taxon>
        <taxon>Russulales</taxon>
        <taxon>Auriscalpiaceae</taxon>
        <taxon>Auriscalpium</taxon>
    </lineage>
</organism>
<protein>
    <submittedName>
        <fullName evidence="1">Uncharacterized protein</fullName>
    </submittedName>
</protein>
<evidence type="ECO:0000313" key="1">
    <source>
        <dbReference type="EMBL" id="KAI0053952.1"/>
    </source>
</evidence>
<comment type="caution">
    <text evidence="1">The sequence shown here is derived from an EMBL/GenBank/DDBJ whole genome shotgun (WGS) entry which is preliminary data.</text>
</comment>